<dbReference type="GO" id="GO:0005506">
    <property type="term" value="F:iron ion binding"/>
    <property type="evidence" value="ECO:0007669"/>
    <property type="project" value="InterPro"/>
</dbReference>
<dbReference type="PANTHER" id="PTHR46696:SF4">
    <property type="entry name" value="BIOTIN BIOSYNTHESIS CYTOCHROME P450"/>
    <property type="match status" value="1"/>
</dbReference>
<proteinExistence type="inferred from homology"/>
<keyword evidence="2 3" id="KW-0408">Iron</keyword>
<evidence type="ECO:0000256" key="3">
    <source>
        <dbReference type="RuleBase" id="RU000461"/>
    </source>
</evidence>
<dbReference type="PRINTS" id="PR00463">
    <property type="entry name" value="EP450I"/>
</dbReference>
<evidence type="ECO:0008006" key="6">
    <source>
        <dbReference type="Google" id="ProtNLM"/>
    </source>
</evidence>
<dbReference type="InterPro" id="IPR036396">
    <property type="entry name" value="Cyt_P450_sf"/>
</dbReference>
<evidence type="ECO:0000256" key="1">
    <source>
        <dbReference type="ARBA" id="ARBA00010617"/>
    </source>
</evidence>
<keyword evidence="3" id="KW-0503">Monooxygenase</keyword>
<evidence type="ECO:0000313" key="5">
    <source>
        <dbReference type="EMBL" id="CAE0438982.1"/>
    </source>
</evidence>
<dbReference type="EMBL" id="HBIN01012246">
    <property type="protein sequence ID" value="CAE0438981.1"/>
    <property type="molecule type" value="Transcribed_RNA"/>
</dbReference>
<dbReference type="InterPro" id="IPR002401">
    <property type="entry name" value="Cyt_P450_E_grp-I"/>
</dbReference>
<evidence type="ECO:0000313" key="4">
    <source>
        <dbReference type="EMBL" id="CAE0438981.1"/>
    </source>
</evidence>
<sequence>MESMKLFKWIQKQFASWMKKEDEVQSLFLKELINATKRDKDDPNGHLTIREAESIIVQILLAGNDSSASTMGSAVAELARKPDMQIFLRENPDRIPDFIEEVLRLESPFNGHFRKVKKEEGITLHGQHLPKGTRVMLLWGSGNRDEGYWKNPEEFSIERENRRSHLSFGSGIHSCLGQKLARLEVKVVLEELLKRTQNIEIGQTSGKLKYLNSTFVRSLEKLPLRLSIKQK</sequence>
<organism evidence="5">
    <name type="scientific">Aplanochytrium stocchinoi</name>
    <dbReference type="NCBI Taxonomy" id="215587"/>
    <lineage>
        <taxon>Eukaryota</taxon>
        <taxon>Sar</taxon>
        <taxon>Stramenopiles</taxon>
        <taxon>Bigyra</taxon>
        <taxon>Labyrinthulomycetes</taxon>
        <taxon>Thraustochytrida</taxon>
        <taxon>Thraustochytriidae</taxon>
        <taxon>Aplanochytrium</taxon>
    </lineage>
</organism>
<protein>
    <recommendedName>
        <fullName evidence="6">Cytochrome P450</fullName>
    </recommendedName>
</protein>
<dbReference type="SUPFAM" id="SSF48264">
    <property type="entry name" value="Cytochrome P450"/>
    <property type="match status" value="1"/>
</dbReference>
<dbReference type="PROSITE" id="PS00086">
    <property type="entry name" value="CYTOCHROME_P450"/>
    <property type="match status" value="1"/>
</dbReference>
<dbReference type="Pfam" id="PF00067">
    <property type="entry name" value="p450"/>
    <property type="match status" value="1"/>
</dbReference>
<gene>
    <name evidence="4" type="ORF">ASTO00021_LOCUS9205</name>
    <name evidence="5" type="ORF">ASTO00021_LOCUS9206</name>
</gene>
<dbReference type="InterPro" id="IPR001128">
    <property type="entry name" value="Cyt_P450"/>
</dbReference>
<evidence type="ECO:0000256" key="2">
    <source>
        <dbReference type="PIRSR" id="PIRSR602401-1"/>
    </source>
</evidence>
<dbReference type="GO" id="GO:0036199">
    <property type="term" value="F:cholest-4-en-3-one 26-monooxygenase activity"/>
    <property type="evidence" value="ECO:0007669"/>
    <property type="project" value="TreeGrafter"/>
</dbReference>
<keyword evidence="2 3" id="KW-0349">Heme</keyword>
<accession>A0A6S8D206</accession>
<dbReference type="EMBL" id="HBIN01012247">
    <property type="protein sequence ID" value="CAE0438982.1"/>
    <property type="molecule type" value="Transcribed_RNA"/>
</dbReference>
<dbReference type="Gene3D" id="1.10.630.10">
    <property type="entry name" value="Cytochrome P450"/>
    <property type="match status" value="1"/>
</dbReference>
<comment type="similarity">
    <text evidence="1 3">Belongs to the cytochrome P450 family.</text>
</comment>
<comment type="cofactor">
    <cofactor evidence="2">
        <name>heme</name>
        <dbReference type="ChEBI" id="CHEBI:30413"/>
    </cofactor>
</comment>
<dbReference type="PRINTS" id="PR00385">
    <property type="entry name" value="P450"/>
</dbReference>
<dbReference type="GO" id="GO:0020037">
    <property type="term" value="F:heme binding"/>
    <property type="evidence" value="ECO:0007669"/>
    <property type="project" value="InterPro"/>
</dbReference>
<name>A0A6S8D206_9STRA</name>
<keyword evidence="2 3" id="KW-0479">Metal-binding</keyword>
<keyword evidence="3" id="KW-0560">Oxidoreductase</keyword>
<reference evidence="5" key="1">
    <citation type="submission" date="2021-01" db="EMBL/GenBank/DDBJ databases">
        <authorList>
            <person name="Corre E."/>
            <person name="Pelletier E."/>
            <person name="Niang G."/>
            <person name="Scheremetjew M."/>
            <person name="Finn R."/>
            <person name="Kale V."/>
            <person name="Holt S."/>
            <person name="Cochrane G."/>
            <person name="Meng A."/>
            <person name="Brown T."/>
            <person name="Cohen L."/>
        </authorList>
    </citation>
    <scope>NUCLEOTIDE SEQUENCE</scope>
    <source>
        <strain evidence="5">GSBS06</strain>
    </source>
</reference>
<dbReference type="InterPro" id="IPR017972">
    <property type="entry name" value="Cyt_P450_CS"/>
</dbReference>
<dbReference type="AlphaFoldDB" id="A0A6S8D206"/>
<dbReference type="GO" id="GO:0008395">
    <property type="term" value="F:steroid hydroxylase activity"/>
    <property type="evidence" value="ECO:0007669"/>
    <property type="project" value="TreeGrafter"/>
</dbReference>
<dbReference type="PANTHER" id="PTHR46696">
    <property type="entry name" value="P450, PUTATIVE (EUROFUNG)-RELATED"/>
    <property type="match status" value="1"/>
</dbReference>
<dbReference type="GO" id="GO:0006707">
    <property type="term" value="P:cholesterol catabolic process"/>
    <property type="evidence" value="ECO:0007669"/>
    <property type="project" value="TreeGrafter"/>
</dbReference>
<feature type="binding site" description="axial binding residue" evidence="2">
    <location>
        <position position="175"/>
    </location>
    <ligand>
        <name>heme</name>
        <dbReference type="ChEBI" id="CHEBI:30413"/>
    </ligand>
    <ligandPart>
        <name>Fe</name>
        <dbReference type="ChEBI" id="CHEBI:18248"/>
    </ligandPart>
</feature>